<evidence type="ECO:0000313" key="6">
    <source>
        <dbReference type="Proteomes" id="UP000297891"/>
    </source>
</evidence>
<organism evidence="5 6">
    <name type="scientific">Leptospira brenneri</name>
    <dbReference type="NCBI Taxonomy" id="2023182"/>
    <lineage>
        <taxon>Bacteria</taxon>
        <taxon>Pseudomonadati</taxon>
        <taxon>Spirochaetota</taxon>
        <taxon>Spirochaetia</taxon>
        <taxon>Leptospirales</taxon>
        <taxon>Leptospiraceae</taxon>
        <taxon>Leptospira</taxon>
    </lineage>
</organism>
<feature type="binding site" evidence="4">
    <location>
        <position position="165"/>
    </location>
    <ligand>
        <name>a divalent metal cation</name>
        <dbReference type="ChEBI" id="CHEBI:60240"/>
        <label>2</label>
    </ligand>
</feature>
<feature type="binding site" evidence="4">
    <location>
        <position position="12"/>
    </location>
    <ligand>
        <name>a divalent metal cation</name>
        <dbReference type="ChEBI" id="CHEBI:60240"/>
        <label>1</label>
    </ligand>
</feature>
<gene>
    <name evidence="5" type="ORF">EHQ30_05840</name>
</gene>
<comment type="similarity">
    <text evidence="1">Belongs to the metallo-dependent hydrolases superfamily. TatD-type hydrolase family.</text>
</comment>
<evidence type="ECO:0000256" key="1">
    <source>
        <dbReference type="ARBA" id="ARBA00009275"/>
    </source>
</evidence>
<dbReference type="PIRSF" id="PIRSF005902">
    <property type="entry name" value="DNase_TatD"/>
    <property type="match status" value="1"/>
</dbReference>
<dbReference type="InterPro" id="IPR018228">
    <property type="entry name" value="DNase_TatD-rel_CS"/>
</dbReference>
<dbReference type="FunFam" id="3.20.20.140:FF:000005">
    <property type="entry name" value="TatD family hydrolase"/>
    <property type="match status" value="1"/>
</dbReference>
<evidence type="ECO:0000256" key="2">
    <source>
        <dbReference type="ARBA" id="ARBA00022723"/>
    </source>
</evidence>
<sequence length="272" mass="31185">MLFMGYSTIDTHCHLDIIREQGQEIEETLAKSRMAGVDRMVQIGIDLPSSKEAVRISETHSKEDLEIFYSIGCHPTETHEFPNADQILDLAKTRMNDPKFSAIGEIGVDLYHDASTRIAQNEVLRKFLQFSADYKLPVVIHSRDAFEDTYEALKEFKTKAFGVIHCFTYDYEAAKKFVELGYYVSFSGIVTFKSATDIQEAARKIPLETILIETDAPFLSPMPHRGKRNDSSHLPFVLEKMFSLRTETNLEVSDRIYQNSIKFTERKAYHHA</sequence>
<protein>
    <submittedName>
        <fullName evidence="5">TatD family deoxyribonuclease</fullName>
    </submittedName>
</protein>
<keyword evidence="2 4" id="KW-0479">Metal-binding</keyword>
<keyword evidence="3" id="KW-0378">Hydrolase</keyword>
<dbReference type="PROSITE" id="PS01091">
    <property type="entry name" value="TATD_3"/>
    <property type="match status" value="1"/>
</dbReference>
<reference evidence="5" key="1">
    <citation type="journal article" date="2019" name="PLoS Negl. Trop. Dis.">
        <title>Revisiting the worldwide diversity of Leptospira species in the environment.</title>
        <authorList>
            <person name="Vincent A.T."/>
            <person name="Schiettekatte O."/>
            <person name="Bourhy P."/>
            <person name="Veyrier F.J."/>
            <person name="Picardeau M."/>
        </authorList>
    </citation>
    <scope>NUCLEOTIDE SEQUENCE [LARGE SCALE GENOMIC DNA]</scope>
    <source>
        <strain evidence="5">201800277</strain>
    </source>
</reference>
<name>A0A2M9Y5S7_9LEPT</name>
<dbReference type="CDD" id="cd01310">
    <property type="entry name" value="TatD_DNAse"/>
    <property type="match status" value="1"/>
</dbReference>
<evidence type="ECO:0000313" key="5">
    <source>
        <dbReference type="EMBL" id="TGK96139.1"/>
    </source>
</evidence>
<dbReference type="AlphaFoldDB" id="A0A2M9Y5S7"/>
<dbReference type="PANTHER" id="PTHR46124:SF2">
    <property type="entry name" value="D-AMINOACYL-TRNA DEACYLASE"/>
    <property type="match status" value="1"/>
</dbReference>
<dbReference type="GO" id="GO:0004536">
    <property type="term" value="F:DNA nuclease activity"/>
    <property type="evidence" value="ECO:0007669"/>
    <property type="project" value="InterPro"/>
</dbReference>
<dbReference type="PROSITE" id="PS01090">
    <property type="entry name" value="TATD_2"/>
    <property type="match status" value="1"/>
</dbReference>
<feature type="binding site" evidence="4">
    <location>
        <position position="14"/>
    </location>
    <ligand>
        <name>a divalent metal cation</name>
        <dbReference type="ChEBI" id="CHEBI:60240"/>
        <label>1</label>
    </ligand>
</feature>
<dbReference type="Pfam" id="PF01026">
    <property type="entry name" value="TatD_DNase"/>
    <property type="match status" value="1"/>
</dbReference>
<dbReference type="EMBL" id="RQFP01000001">
    <property type="protein sequence ID" value="TGK96139.1"/>
    <property type="molecule type" value="Genomic_DNA"/>
</dbReference>
<feature type="binding site" evidence="4">
    <location>
        <position position="105"/>
    </location>
    <ligand>
        <name>a divalent metal cation</name>
        <dbReference type="ChEBI" id="CHEBI:60240"/>
        <label>1</label>
    </ligand>
</feature>
<accession>A0A2M9Y5S7</accession>
<dbReference type="InterPro" id="IPR015991">
    <property type="entry name" value="TatD/YcfH-like"/>
</dbReference>
<dbReference type="InterPro" id="IPR032466">
    <property type="entry name" value="Metal_Hydrolase"/>
</dbReference>
<dbReference type="GO" id="GO:0046872">
    <property type="term" value="F:metal ion binding"/>
    <property type="evidence" value="ECO:0007669"/>
    <property type="project" value="UniProtKB-KW"/>
</dbReference>
<evidence type="ECO:0000256" key="3">
    <source>
        <dbReference type="ARBA" id="ARBA00022801"/>
    </source>
</evidence>
<dbReference type="NCBIfam" id="TIGR00010">
    <property type="entry name" value="YchF/TatD family DNA exonuclease"/>
    <property type="match status" value="1"/>
</dbReference>
<dbReference type="Gene3D" id="3.20.20.140">
    <property type="entry name" value="Metal-dependent hydrolases"/>
    <property type="match status" value="1"/>
</dbReference>
<dbReference type="GO" id="GO:0005829">
    <property type="term" value="C:cytosol"/>
    <property type="evidence" value="ECO:0007669"/>
    <property type="project" value="TreeGrafter"/>
</dbReference>
<evidence type="ECO:0000256" key="4">
    <source>
        <dbReference type="PIRSR" id="PIRSR005902-1"/>
    </source>
</evidence>
<dbReference type="GO" id="GO:0016788">
    <property type="term" value="F:hydrolase activity, acting on ester bonds"/>
    <property type="evidence" value="ECO:0007669"/>
    <property type="project" value="InterPro"/>
</dbReference>
<keyword evidence="6" id="KW-1185">Reference proteome</keyword>
<dbReference type="SUPFAM" id="SSF51556">
    <property type="entry name" value="Metallo-dependent hydrolases"/>
    <property type="match status" value="1"/>
</dbReference>
<dbReference type="Proteomes" id="UP000297891">
    <property type="component" value="Unassembled WGS sequence"/>
</dbReference>
<dbReference type="InterPro" id="IPR001130">
    <property type="entry name" value="TatD-like"/>
</dbReference>
<dbReference type="PANTHER" id="PTHR46124">
    <property type="entry name" value="D-AMINOACYL-TRNA DEACYLASE"/>
    <property type="match status" value="1"/>
</dbReference>
<comment type="caution">
    <text evidence="5">The sequence shown here is derived from an EMBL/GenBank/DDBJ whole genome shotgun (WGS) entry which is preliminary data.</text>
</comment>
<dbReference type="OrthoDB" id="9810005at2"/>
<proteinExistence type="inferred from homology"/>
<feature type="binding site" evidence="4">
    <location>
        <position position="215"/>
    </location>
    <ligand>
        <name>a divalent metal cation</name>
        <dbReference type="ChEBI" id="CHEBI:60240"/>
        <label>1</label>
    </ligand>
</feature>
<feature type="binding site" evidence="4">
    <location>
        <position position="141"/>
    </location>
    <ligand>
        <name>a divalent metal cation</name>
        <dbReference type="ChEBI" id="CHEBI:60240"/>
        <label>2</label>
    </ligand>
</feature>